<dbReference type="Proteomes" id="UP001140091">
    <property type="component" value="Unassembled WGS sequence"/>
</dbReference>
<evidence type="ECO:0000256" key="1">
    <source>
        <dbReference type="SAM" id="MobiDB-lite"/>
    </source>
</evidence>
<feature type="non-terminal residue" evidence="2">
    <location>
        <position position="591"/>
    </location>
</feature>
<keyword evidence="3" id="KW-1185">Reference proteome</keyword>
<proteinExistence type="predicted"/>
<gene>
    <name evidence="2" type="ORF">H1R20_g12527</name>
</gene>
<dbReference type="EMBL" id="JANBPK010001214">
    <property type="protein sequence ID" value="KAJ2924572.1"/>
    <property type="molecule type" value="Genomic_DNA"/>
</dbReference>
<evidence type="ECO:0000313" key="2">
    <source>
        <dbReference type="EMBL" id="KAJ2924572.1"/>
    </source>
</evidence>
<feature type="compositionally biased region" description="Polar residues" evidence="1">
    <location>
        <begin position="64"/>
        <end position="85"/>
    </location>
</feature>
<feature type="compositionally biased region" description="Polar residues" evidence="1">
    <location>
        <begin position="1"/>
        <end position="11"/>
    </location>
</feature>
<protein>
    <submittedName>
        <fullName evidence="2">Uncharacterized protein</fullName>
    </submittedName>
</protein>
<evidence type="ECO:0000313" key="3">
    <source>
        <dbReference type="Proteomes" id="UP001140091"/>
    </source>
</evidence>
<sequence>MSSSEPTSPDNTLGPAAASLGKRPRVSDVSVVDTGDETKGRGIEKQAKKKTCLDTNDHRGCQTGGQQMEQQPANHNSEAAVNTTSQEHETEPGNAGGRPDTLENEHASELVFSDAETEAQSAYYDAIWTGTATFSDSDAEAEGRCAYYDAIRLDTGSTDSGIEDEARAAYYDAIRPSIVDQDSGRETEEEETSDEGDKGDENHEQARWLSAGTHTSVGYEDSEDDAGSERISTEYASTTTDRSPASNEDNWGYSTEEASTDDETRDEHSSDAEEYRLTEEEKGEPCITGEEKETLTCTLQLLCIEDLVELVGESIASRQEVEEILFERLDTYLAQFQLRRDYVLGLLSSTDSFISGSFPLYVLFARLFEPSDLDFFTSQDYHLTVVGYLVKKGYKDIRTIYSASVRYEFPQVQRSIRYHDELEAIHKILELTNGRGRKINIVVSKGSPLLPILQFHSTLVMNYIAPHGIVCLYPLTLRRIGIINYINPLSTKVMDCVDKYVRRGFRMWTHNQLTHKCGVDGNCPQTKRSLHDDHVVHFVFPNCSDKEGALIRQDDAVSATWRLSSARACKKATHERYGFVFCNGDGAVMAR</sequence>
<name>A0A9W8IXK1_9AGAR</name>
<dbReference type="AlphaFoldDB" id="A0A9W8IXK1"/>
<feature type="compositionally biased region" description="Basic and acidic residues" evidence="1">
    <location>
        <begin position="265"/>
        <end position="285"/>
    </location>
</feature>
<accession>A0A9W8IXK1</accession>
<feature type="compositionally biased region" description="Basic and acidic residues" evidence="1">
    <location>
        <begin position="195"/>
        <end position="206"/>
    </location>
</feature>
<dbReference type="OrthoDB" id="3067340at2759"/>
<reference evidence="2" key="1">
    <citation type="submission" date="2022-06" db="EMBL/GenBank/DDBJ databases">
        <title>Genome Sequence of Candolleomyces eurysporus.</title>
        <authorList>
            <person name="Buettner E."/>
        </authorList>
    </citation>
    <scope>NUCLEOTIDE SEQUENCE</scope>
    <source>
        <strain evidence="2">VTCC 930004</strain>
    </source>
</reference>
<feature type="compositionally biased region" description="Polar residues" evidence="1">
    <location>
        <begin position="234"/>
        <end position="257"/>
    </location>
</feature>
<organism evidence="2 3">
    <name type="scientific">Candolleomyces eurysporus</name>
    <dbReference type="NCBI Taxonomy" id="2828524"/>
    <lineage>
        <taxon>Eukaryota</taxon>
        <taxon>Fungi</taxon>
        <taxon>Dikarya</taxon>
        <taxon>Basidiomycota</taxon>
        <taxon>Agaricomycotina</taxon>
        <taxon>Agaricomycetes</taxon>
        <taxon>Agaricomycetidae</taxon>
        <taxon>Agaricales</taxon>
        <taxon>Agaricineae</taxon>
        <taxon>Psathyrellaceae</taxon>
        <taxon>Candolleomyces</taxon>
    </lineage>
</organism>
<feature type="region of interest" description="Disordered" evidence="1">
    <location>
        <begin position="169"/>
        <end position="285"/>
    </location>
</feature>
<feature type="region of interest" description="Disordered" evidence="1">
    <location>
        <begin position="1"/>
        <end position="105"/>
    </location>
</feature>
<feature type="compositionally biased region" description="Basic and acidic residues" evidence="1">
    <location>
        <begin position="36"/>
        <end position="60"/>
    </location>
</feature>
<comment type="caution">
    <text evidence="2">The sequence shown here is derived from an EMBL/GenBank/DDBJ whole genome shotgun (WGS) entry which is preliminary data.</text>
</comment>